<gene>
    <name evidence="2" type="ORF">C3H57_04070</name>
    <name evidence="1" type="ORF">C3I27_03260</name>
</gene>
<dbReference type="AlphaFoldDB" id="A0A430VBN9"/>
<accession>A0A430VBN9</accession>
<sequence>MSVEHVNESISIKGNIKITETIYDENDNVVDVVVTEHKNLVLNSMRIVLRDLVFLGVNPPSIDYQNPGLSINKAVVNLVMASGGLTANDSMYKWQHPTEPLPNGGGLSVSETDTEMQGYIFKVPLKANTEGKQYMFLENYTDPTTLVESPTVRYSFEIPKTAGNGPEGISQGYVQIGLESAYRSTGVEKYVLLTKAIVPIILKSQTSAITIDYTLLF</sequence>
<comment type="caution">
    <text evidence="2">The sequence shown here is derived from an EMBL/GenBank/DDBJ whole genome shotgun (WGS) entry which is preliminary data.</text>
</comment>
<evidence type="ECO:0000313" key="3">
    <source>
        <dbReference type="Proteomes" id="UP000288507"/>
    </source>
</evidence>
<proteinExistence type="predicted"/>
<evidence type="ECO:0000313" key="2">
    <source>
        <dbReference type="EMBL" id="RTJ79551.1"/>
    </source>
</evidence>
<name>A0A430VBN9_CAMJU</name>
<dbReference type="EMBL" id="PRBV01000005">
    <property type="protein sequence ID" value="RTJ79551.1"/>
    <property type="molecule type" value="Genomic_DNA"/>
</dbReference>
<protein>
    <submittedName>
        <fullName evidence="2">Uncharacterized protein</fullName>
    </submittedName>
</protein>
<evidence type="ECO:0000313" key="1">
    <source>
        <dbReference type="EMBL" id="RTI48444.1"/>
    </source>
</evidence>
<dbReference type="EMBL" id="PQZD01000003">
    <property type="protein sequence ID" value="RTI48444.1"/>
    <property type="molecule type" value="Genomic_DNA"/>
</dbReference>
<reference evidence="1" key="1">
    <citation type="submission" date="2018-01" db="EMBL/GenBank/DDBJ databases">
        <authorList>
            <person name="Kovanen S."/>
            <person name="Nieminen T."/>
            <person name="Pohja-Mykra M."/>
            <person name="Raunio-Saarnisto M."/>
            <person name="Sauvala M."/>
            <person name="Fredriksson-Ahomaa M."/>
            <person name="Hanninen M.-L."/>
            <person name="Kivisto R."/>
        </authorList>
    </citation>
    <scope>NUCLEOTIDE SEQUENCE</scope>
    <source>
        <strain evidence="1">SO-26</strain>
    </source>
</reference>
<dbReference type="Proteomes" id="UP000288507">
    <property type="component" value="Unassembled WGS sequence"/>
</dbReference>
<organism evidence="2 3">
    <name type="scientific">Campylobacter jejuni</name>
    <dbReference type="NCBI Taxonomy" id="197"/>
    <lineage>
        <taxon>Bacteria</taxon>
        <taxon>Pseudomonadati</taxon>
        <taxon>Campylobacterota</taxon>
        <taxon>Epsilonproteobacteria</taxon>
        <taxon>Campylobacterales</taxon>
        <taxon>Campylobacteraceae</taxon>
        <taxon>Campylobacter</taxon>
    </lineage>
</organism>
<dbReference type="Proteomes" id="UP000287197">
    <property type="component" value="Unassembled WGS sequence"/>
</dbReference>
<reference evidence="2 3" key="2">
    <citation type="journal article" date="2019" name="Appl. Environ. Microbiol.">
        <title>Population genetics and characterization of Campylobacter jejuni isolates in western jackdaws and game birds in Finland.</title>
        <authorList>
            <person name="Kovanen S."/>
            <person name="Rossi M."/>
            <person name="Pohja-Mykra M."/>
            <person name="Nieminen T."/>
            <person name="Raunio-Saarnisto M."/>
            <person name="Sauvala M."/>
            <person name="Fredriksson-Ahomaa M."/>
            <person name="Hanninen M.L."/>
            <person name="Kivisto R."/>
        </authorList>
    </citation>
    <scope>NUCLEOTIDE SEQUENCE [LARGE SCALE GENOMIC DNA]</scope>
    <source>
        <strain evidence="2 3">CB313</strain>
        <strain evidence="1">SO-26</strain>
    </source>
</reference>